<dbReference type="InterPro" id="IPR045584">
    <property type="entry name" value="Pilin-like"/>
</dbReference>
<accession>A0A1I3VUT9</accession>
<dbReference type="STRING" id="52560.SAMN04488082_11154"/>
<dbReference type="OrthoDB" id="157620at2"/>
<name>A0A1I3VUT9_9BACT</name>
<keyword evidence="1" id="KW-0472">Membrane</keyword>
<organism evidence="2 3">
    <name type="scientific">Desulfomicrobium apsheronum</name>
    <dbReference type="NCBI Taxonomy" id="52560"/>
    <lineage>
        <taxon>Bacteria</taxon>
        <taxon>Pseudomonadati</taxon>
        <taxon>Thermodesulfobacteriota</taxon>
        <taxon>Desulfovibrionia</taxon>
        <taxon>Desulfovibrionales</taxon>
        <taxon>Desulfomicrobiaceae</taxon>
        <taxon>Desulfomicrobium</taxon>
    </lineage>
</organism>
<reference evidence="3" key="1">
    <citation type="submission" date="2016-10" db="EMBL/GenBank/DDBJ databases">
        <authorList>
            <person name="Varghese N."/>
            <person name="Submissions S."/>
        </authorList>
    </citation>
    <scope>NUCLEOTIDE SEQUENCE [LARGE SCALE GENOMIC DNA]</scope>
    <source>
        <strain evidence="3">DSM 5918</strain>
    </source>
</reference>
<gene>
    <name evidence="2" type="ORF">SAMN04488082_11154</name>
</gene>
<feature type="transmembrane region" description="Helical" evidence="1">
    <location>
        <begin position="12"/>
        <end position="32"/>
    </location>
</feature>
<evidence type="ECO:0000256" key="1">
    <source>
        <dbReference type="SAM" id="Phobius"/>
    </source>
</evidence>
<dbReference type="Proteomes" id="UP000198635">
    <property type="component" value="Unassembled WGS sequence"/>
</dbReference>
<dbReference type="RefSeq" id="WP_092375584.1">
    <property type="nucleotide sequence ID" value="NZ_FORX01000011.1"/>
</dbReference>
<evidence type="ECO:0000313" key="3">
    <source>
        <dbReference type="Proteomes" id="UP000198635"/>
    </source>
</evidence>
<dbReference type="InterPro" id="IPR012902">
    <property type="entry name" value="N_methyl_site"/>
</dbReference>
<dbReference type="PROSITE" id="PS00409">
    <property type="entry name" value="PROKAR_NTER_METHYL"/>
    <property type="match status" value="1"/>
</dbReference>
<dbReference type="AlphaFoldDB" id="A0A1I3VUT9"/>
<proteinExistence type="predicted"/>
<keyword evidence="3" id="KW-1185">Reference proteome</keyword>
<dbReference type="EMBL" id="FORX01000011">
    <property type="protein sequence ID" value="SFJ98930.1"/>
    <property type="molecule type" value="Genomic_DNA"/>
</dbReference>
<keyword evidence="1" id="KW-1133">Transmembrane helix</keyword>
<evidence type="ECO:0000313" key="2">
    <source>
        <dbReference type="EMBL" id="SFJ98930.1"/>
    </source>
</evidence>
<dbReference type="SUPFAM" id="SSF54523">
    <property type="entry name" value="Pili subunits"/>
    <property type="match status" value="1"/>
</dbReference>
<protein>
    <submittedName>
        <fullName evidence="2">Type II secretory pathway, pseudopilin PulG</fullName>
    </submittedName>
</protein>
<keyword evidence="1" id="KW-0812">Transmembrane</keyword>
<sequence length="304" mass="33750">MRKVKRKDCSGFSLVELSMLLVIVSLLIMTIAPRYIASQKKDFLVEEKRAVRNARNEILGYLIAHGRLPEADHFENSMAQRLDRLAGPIVYHKQSDAPLTLRLPDQGRDLKVAFWVASLGKNRAPDLGNDYLGDTIAMGHLREKRGAPDTFDDIIDYATLDFVNGLLSGHPGSGDDPPLTSLGSTFAEISTAMIALVRKFHDEKGYYPRSWGDYAFTDIGLDPAEWGTAYDGVYYATAGNRTKVTPADGYTFLVTGTDGTAYVLNASLNWSLWYSMIDEKWYYHSIAAGKEIDITTLVIARVGP</sequence>